<protein>
    <submittedName>
        <fullName evidence="2">Uncharacterized protein</fullName>
    </submittedName>
</protein>
<keyword evidence="3" id="KW-1185">Reference proteome</keyword>
<feature type="region of interest" description="Disordered" evidence="1">
    <location>
        <begin position="79"/>
        <end position="103"/>
    </location>
</feature>
<organism evidence="2 3">
    <name type="scientific">Musa troglodytarum</name>
    <name type="common">fe'i banana</name>
    <dbReference type="NCBI Taxonomy" id="320322"/>
    <lineage>
        <taxon>Eukaryota</taxon>
        <taxon>Viridiplantae</taxon>
        <taxon>Streptophyta</taxon>
        <taxon>Embryophyta</taxon>
        <taxon>Tracheophyta</taxon>
        <taxon>Spermatophyta</taxon>
        <taxon>Magnoliopsida</taxon>
        <taxon>Liliopsida</taxon>
        <taxon>Zingiberales</taxon>
        <taxon>Musaceae</taxon>
        <taxon>Musa</taxon>
    </lineage>
</organism>
<feature type="region of interest" description="Disordered" evidence="1">
    <location>
        <begin position="1"/>
        <end position="30"/>
    </location>
</feature>
<evidence type="ECO:0000313" key="2">
    <source>
        <dbReference type="EMBL" id="URE16861.1"/>
    </source>
</evidence>
<proteinExistence type="predicted"/>
<sequence length="153" mass="17033">MAEEPNAGPSNPRPPPPSSDEGLGKPQMYPFMYTRPFPSQNLEEDDNGPGIYAIPWLPYMSPMAGFSPNTLIPLRYKIPTRQESTGGANEQHGQEVRQQQGPQRQAVARRFHFAIQIDLALILKLAAVVFLLSQDGSKHKLILMMLCASLVYL</sequence>
<dbReference type="OrthoDB" id="21589at2759"/>
<dbReference type="Proteomes" id="UP001055439">
    <property type="component" value="Chromosome 7"/>
</dbReference>
<dbReference type="PANTHER" id="PTHR36787">
    <property type="entry name" value="TRANSMEMBRANE PROTEIN"/>
    <property type="match status" value="1"/>
</dbReference>
<evidence type="ECO:0000256" key="1">
    <source>
        <dbReference type="SAM" id="MobiDB-lite"/>
    </source>
</evidence>
<name>A0A9E7GK42_9LILI</name>
<dbReference type="AlphaFoldDB" id="A0A9E7GK42"/>
<gene>
    <name evidence="2" type="ORF">MUK42_10483</name>
</gene>
<dbReference type="EMBL" id="CP097509">
    <property type="protein sequence ID" value="URE16861.1"/>
    <property type="molecule type" value="Genomic_DNA"/>
</dbReference>
<reference evidence="2" key="1">
    <citation type="submission" date="2022-05" db="EMBL/GenBank/DDBJ databases">
        <title>The Musa troglodytarum L. genome provides insights into the mechanism of non-climacteric behaviour and enrichment of carotenoids.</title>
        <authorList>
            <person name="Wang J."/>
        </authorList>
    </citation>
    <scope>NUCLEOTIDE SEQUENCE</scope>
    <source>
        <tissue evidence="2">Leaf</tissue>
    </source>
</reference>
<evidence type="ECO:0000313" key="3">
    <source>
        <dbReference type="Proteomes" id="UP001055439"/>
    </source>
</evidence>
<accession>A0A9E7GK42</accession>